<evidence type="ECO:0000313" key="11">
    <source>
        <dbReference type="EMBL" id="MUG47236.1"/>
    </source>
</evidence>
<comment type="caution">
    <text evidence="11">The sequence shown here is derived from an EMBL/GenBank/DDBJ whole genome shotgun (WGS) entry which is preliminary data.</text>
</comment>
<evidence type="ECO:0000256" key="6">
    <source>
        <dbReference type="ARBA" id="ARBA00023139"/>
    </source>
</evidence>
<feature type="domain" description="Spore germination protein N-terminal" evidence="10">
    <location>
        <begin position="21"/>
        <end position="196"/>
    </location>
</feature>
<dbReference type="RefSeq" id="WP_155612616.1">
    <property type="nucleotide sequence ID" value="NZ_WNZW01000011.1"/>
</dbReference>
<dbReference type="GO" id="GO:0009847">
    <property type="term" value="P:spore germination"/>
    <property type="evidence" value="ECO:0007669"/>
    <property type="project" value="InterPro"/>
</dbReference>
<evidence type="ECO:0000256" key="5">
    <source>
        <dbReference type="ARBA" id="ARBA00023136"/>
    </source>
</evidence>
<keyword evidence="5" id="KW-0472">Membrane</keyword>
<evidence type="ECO:0000256" key="2">
    <source>
        <dbReference type="ARBA" id="ARBA00007886"/>
    </source>
</evidence>
<dbReference type="PROSITE" id="PS51257">
    <property type="entry name" value="PROKAR_LIPOPROTEIN"/>
    <property type="match status" value="1"/>
</dbReference>
<evidence type="ECO:0000259" key="9">
    <source>
        <dbReference type="Pfam" id="PF05504"/>
    </source>
</evidence>
<evidence type="ECO:0000313" key="12">
    <source>
        <dbReference type="Proteomes" id="UP000447876"/>
    </source>
</evidence>
<accession>A0A7X2Z437</accession>
<evidence type="ECO:0000256" key="1">
    <source>
        <dbReference type="ARBA" id="ARBA00004635"/>
    </source>
</evidence>
<dbReference type="InterPro" id="IPR038501">
    <property type="entry name" value="Spore_GerAC_C_sf"/>
</dbReference>
<dbReference type="Pfam" id="PF25198">
    <property type="entry name" value="Spore_GerAC_N"/>
    <property type="match status" value="1"/>
</dbReference>
<keyword evidence="6" id="KW-0564">Palmitate</keyword>
<dbReference type="Proteomes" id="UP000447876">
    <property type="component" value="Unassembled WGS sequence"/>
</dbReference>
<dbReference type="Gene3D" id="3.30.300.210">
    <property type="entry name" value="Nutrient germinant receptor protein C, domain 3"/>
    <property type="match status" value="1"/>
</dbReference>
<keyword evidence="4 8" id="KW-0732">Signal</keyword>
<dbReference type="Pfam" id="PF05504">
    <property type="entry name" value="Spore_GerAC"/>
    <property type="match status" value="1"/>
</dbReference>
<feature type="domain" description="Spore germination GerAC-like C-terminal" evidence="9">
    <location>
        <begin position="215"/>
        <end position="351"/>
    </location>
</feature>
<dbReference type="InterPro" id="IPR046953">
    <property type="entry name" value="Spore_GerAC-like_C"/>
</dbReference>
<dbReference type="PANTHER" id="PTHR35789">
    <property type="entry name" value="SPORE GERMINATION PROTEIN B3"/>
    <property type="match status" value="1"/>
</dbReference>
<keyword evidence="7" id="KW-0449">Lipoprotein</keyword>
<evidence type="ECO:0000256" key="8">
    <source>
        <dbReference type="SAM" id="SignalP"/>
    </source>
</evidence>
<feature type="chain" id="PRO_5031499638" evidence="8">
    <location>
        <begin position="23"/>
        <end position="386"/>
    </location>
</feature>
<dbReference type="NCBIfam" id="TIGR02887">
    <property type="entry name" value="spore_ger_x_C"/>
    <property type="match status" value="1"/>
</dbReference>
<sequence length="386" mass="42954">MKRKFVLIAACMAVLLSGCWDAKEPQSVNFVTALGIDYVKGEYTIYAQVLAFGDISKQESSANTEETQVWIATGKGETISKALMSIYPASQQMTLWTHVKAIVFSKSLLNSNLSECLNSLLRSSELRYTPWVYGTDQDIPSILSGVSLLNQSALNSELMDPREVYEQLSTIEPLRLIKLMNGIREPAATVLIPSIKLTDQVWSSKEKPISLVRLDGAYVISKGENKGFLDDGLLSGARWVAFKNMHRYPLLLNTKDGGQAQINILKSKPLVRVRLDGGEIKFNVKINLTAAVSEVNGHPAPTSLQIKEAAAAQIKQQITDNFHAAKAKKIDIYGIEDILYRRFNKQWKKMTAGPGGEDHLFSSLQLENTDVDVKLMHSSTYKIKYH</sequence>
<dbReference type="PANTHER" id="PTHR35789:SF1">
    <property type="entry name" value="SPORE GERMINATION PROTEIN B3"/>
    <property type="match status" value="1"/>
</dbReference>
<organism evidence="11 12">
    <name type="scientific">Paenibacillus woosongensis</name>
    <dbReference type="NCBI Taxonomy" id="307580"/>
    <lineage>
        <taxon>Bacteria</taxon>
        <taxon>Bacillati</taxon>
        <taxon>Bacillota</taxon>
        <taxon>Bacilli</taxon>
        <taxon>Bacillales</taxon>
        <taxon>Paenibacillaceae</taxon>
        <taxon>Paenibacillus</taxon>
    </lineage>
</organism>
<name>A0A7X2Z437_9BACL</name>
<reference evidence="11 12" key="1">
    <citation type="submission" date="2019-11" db="EMBL/GenBank/DDBJ databases">
        <title>Draft genome sequences of five Paenibacillus species of dairy origin.</title>
        <authorList>
            <person name="Olajide A.M."/>
            <person name="Chen S."/>
            <person name="Lapointe G."/>
        </authorList>
    </citation>
    <scope>NUCLEOTIDE SEQUENCE [LARGE SCALE GENOMIC DNA]</scope>
    <source>
        <strain evidence="11 12">12CR55</strain>
    </source>
</reference>
<evidence type="ECO:0000256" key="3">
    <source>
        <dbReference type="ARBA" id="ARBA00022544"/>
    </source>
</evidence>
<proteinExistence type="inferred from homology"/>
<feature type="signal peptide" evidence="8">
    <location>
        <begin position="1"/>
        <end position="22"/>
    </location>
</feature>
<keyword evidence="3" id="KW-0309">Germination</keyword>
<evidence type="ECO:0000259" key="10">
    <source>
        <dbReference type="Pfam" id="PF25198"/>
    </source>
</evidence>
<dbReference type="EMBL" id="WNZW01000011">
    <property type="protein sequence ID" value="MUG47236.1"/>
    <property type="molecule type" value="Genomic_DNA"/>
</dbReference>
<comment type="similarity">
    <text evidence="2">Belongs to the GerABKC lipoprotein family.</text>
</comment>
<dbReference type="GO" id="GO:0016020">
    <property type="term" value="C:membrane"/>
    <property type="evidence" value="ECO:0007669"/>
    <property type="project" value="UniProtKB-SubCell"/>
</dbReference>
<comment type="subcellular location">
    <subcellularLocation>
        <location evidence="1">Membrane</location>
        <topology evidence="1">Lipid-anchor</topology>
    </subcellularLocation>
</comment>
<dbReference type="InterPro" id="IPR057336">
    <property type="entry name" value="GerAC_N"/>
</dbReference>
<dbReference type="InterPro" id="IPR008844">
    <property type="entry name" value="Spore_GerAC-like"/>
</dbReference>
<gene>
    <name evidence="11" type="ORF">GNP95_20000</name>
</gene>
<dbReference type="AlphaFoldDB" id="A0A7X2Z437"/>
<evidence type="ECO:0000256" key="7">
    <source>
        <dbReference type="ARBA" id="ARBA00023288"/>
    </source>
</evidence>
<dbReference type="OrthoDB" id="2380468at2"/>
<protein>
    <submittedName>
        <fullName evidence="11">Ger(X)C family spore germination protein</fullName>
    </submittedName>
</protein>
<evidence type="ECO:0000256" key="4">
    <source>
        <dbReference type="ARBA" id="ARBA00022729"/>
    </source>
</evidence>